<name>A0ABW5NJ53_9SPHI</name>
<dbReference type="InterPro" id="IPR018060">
    <property type="entry name" value="HTH_AraC"/>
</dbReference>
<dbReference type="PANTHER" id="PTHR43280:SF2">
    <property type="entry name" value="HTH-TYPE TRANSCRIPTIONAL REGULATOR EXSA"/>
    <property type="match status" value="1"/>
</dbReference>
<sequence length="288" mass="33005">MIEPIQFTVPVYGEGLFAILENKAGYLYGYYHRHTELQVTCVLKGKGTIAVGNVAQSFQEGDLFILRPDEPHLFNKYEEPRLPDDEVHLVHVFVHSERIQRLFAMPEFDQVADYLSNLNASKKIPSEFGTALMPFFEALSTKTGIPRFLDFIGMLHALALNRQHEESLYSGARKTSYSDKDGVRISAVYKYTFDHLHEEINLDDVADLVHMTTSAFCKFFKKHTTKTYVGFLNEVRIEKACQLLVNRRTESISETAFQVGFKNAVHFNRVFKQITGSSPRQYVNNYAV</sequence>
<reference evidence="6" key="1">
    <citation type="journal article" date="2019" name="Int. J. Syst. Evol. Microbiol.">
        <title>The Global Catalogue of Microorganisms (GCM) 10K type strain sequencing project: providing services to taxonomists for standard genome sequencing and annotation.</title>
        <authorList>
            <consortium name="The Broad Institute Genomics Platform"/>
            <consortium name="The Broad Institute Genome Sequencing Center for Infectious Disease"/>
            <person name="Wu L."/>
            <person name="Ma J."/>
        </authorList>
    </citation>
    <scope>NUCLEOTIDE SEQUENCE [LARGE SCALE GENOMIC DNA]</scope>
    <source>
        <strain evidence="6">KCTC 42248</strain>
    </source>
</reference>
<evidence type="ECO:0000313" key="5">
    <source>
        <dbReference type="EMBL" id="MFD2597862.1"/>
    </source>
</evidence>
<dbReference type="Pfam" id="PF02311">
    <property type="entry name" value="AraC_binding"/>
    <property type="match status" value="1"/>
</dbReference>
<dbReference type="Pfam" id="PF12833">
    <property type="entry name" value="HTH_18"/>
    <property type="match status" value="1"/>
</dbReference>
<protein>
    <submittedName>
        <fullName evidence="5">AraC family transcriptional regulator</fullName>
    </submittedName>
</protein>
<comment type="caution">
    <text evidence="5">The sequence shown here is derived from an EMBL/GenBank/DDBJ whole genome shotgun (WGS) entry which is preliminary data.</text>
</comment>
<dbReference type="Gene3D" id="1.10.10.60">
    <property type="entry name" value="Homeodomain-like"/>
    <property type="match status" value="2"/>
</dbReference>
<dbReference type="InterPro" id="IPR014710">
    <property type="entry name" value="RmlC-like_jellyroll"/>
</dbReference>
<dbReference type="InterPro" id="IPR009057">
    <property type="entry name" value="Homeodomain-like_sf"/>
</dbReference>
<dbReference type="SUPFAM" id="SSF51215">
    <property type="entry name" value="Regulatory protein AraC"/>
    <property type="match status" value="1"/>
</dbReference>
<organism evidence="5 6">
    <name type="scientific">Sphingobacterium corticis</name>
    <dbReference type="NCBI Taxonomy" id="1812823"/>
    <lineage>
        <taxon>Bacteria</taxon>
        <taxon>Pseudomonadati</taxon>
        <taxon>Bacteroidota</taxon>
        <taxon>Sphingobacteriia</taxon>
        <taxon>Sphingobacteriales</taxon>
        <taxon>Sphingobacteriaceae</taxon>
        <taxon>Sphingobacterium</taxon>
    </lineage>
</organism>
<evidence type="ECO:0000256" key="3">
    <source>
        <dbReference type="ARBA" id="ARBA00023163"/>
    </source>
</evidence>
<dbReference type="Proteomes" id="UP001597393">
    <property type="component" value="Unassembled WGS sequence"/>
</dbReference>
<dbReference type="Gene3D" id="2.60.120.10">
    <property type="entry name" value="Jelly Rolls"/>
    <property type="match status" value="1"/>
</dbReference>
<keyword evidence="2" id="KW-0238">DNA-binding</keyword>
<proteinExistence type="predicted"/>
<dbReference type="InterPro" id="IPR037923">
    <property type="entry name" value="HTH-like"/>
</dbReference>
<dbReference type="RefSeq" id="WP_380867290.1">
    <property type="nucleotide sequence ID" value="NZ_JBHUMA010000004.1"/>
</dbReference>
<evidence type="ECO:0000256" key="1">
    <source>
        <dbReference type="ARBA" id="ARBA00023015"/>
    </source>
</evidence>
<dbReference type="InterPro" id="IPR003313">
    <property type="entry name" value="AraC-bd"/>
</dbReference>
<keyword evidence="1" id="KW-0805">Transcription regulation</keyword>
<dbReference type="PROSITE" id="PS00041">
    <property type="entry name" value="HTH_ARAC_FAMILY_1"/>
    <property type="match status" value="1"/>
</dbReference>
<evidence type="ECO:0000313" key="6">
    <source>
        <dbReference type="Proteomes" id="UP001597393"/>
    </source>
</evidence>
<dbReference type="PANTHER" id="PTHR43280">
    <property type="entry name" value="ARAC-FAMILY TRANSCRIPTIONAL REGULATOR"/>
    <property type="match status" value="1"/>
</dbReference>
<feature type="domain" description="HTH araC/xylS-type" evidence="4">
    <location>
        <begin position="186"/>
        <end position="285"/>
    </location>
</feature>
<dbReference type="PROSITE" id="PS01124">
    <property type="entry name" value="HTH_ARAC_FAMILY_2"/>
    <property type="match status" value="1"/>
</dbReference>
<gene>
    <name evidence="5" type="ORF">ACFSQ3_02775</name>
</gene>
<evidence type="ECO:0000259" key="4">
    <source>
        <dbReference type="PROSITE" id="PS01124"/>
    </source>
</evidence>
<dbReference type="SMART" id="SM00342">
    <property type="entry name" value="HTH_ARAC"/>
    <property type="match status" value="1"/>
</dbReference>
<dbReference type="SUPFAM" id="SSF46689">
    <property type="entry name" value="Homeodomain-like"/>
    <property type="match status" value="2"/>
</dbReference>
<keyword evidence="6" id="KW-1185">Reference proteome</keyword>
<keyword evidence="3" id="KW-0804">Transcription</keyword>
<dbReference type="EMBL" id="JBHUMA010000004">
    <property type="protein sequence ID" value="MFD2597862.1"/>
    <property type="molecule type" value="Genomic_DNA"/>
</dbReference>
<evidence type="ECO:0000256" key="2">
    <source>
        <dbReference type="ARBA" id="ARBA00023125"/>
    </source>
</evidence>
<accession>A0ABW5NJ53</accession>
<dbReference type="InterPro" id="IPR018062">
    <property type="entry name" value="HTH_AraC-typ_CS"/>
</dbReference>